<evidence type="ECO:0000256" key="6">
    <source>
        <dbReference type="SAM" id="MobiDB-lite"/>
    </source>
</evidence>
<keyword evidence="4" id="KW-0804">Transcription</keyword>
<dbReference type="InterPro" id="IPR036638">
    <property type="entry name" value="HLH_DNA-bd_sf"/>
</dbReference>
<name>A0A834WSJ3_9FABA</name>
<protein>
    <submittedName>
        <fullName evidence="8">Transcription factor bHLH96-like</fullName>
    </submittedName>
</protein>
<sequence length="315" mass="35151">MALEAVVFPQDPFSYSFKDLYSLLGGGWSEEEAKLEEKGMVGIGIKNNKREHSTTTSSVHASWDYYSCSSATSNSVLQNVKEPWDYNSNSSPEACTLYPSASAPSSTGRRKRRRTKNAKNKEEIENQRMTHIAVERNRRRQMNDYLAVLRSLMPPSYVQRASIIGGAINFVKELEQLLQSMEAQTQNKSNETAFAHFFTFPQYTTTSAAQSCTATNDAVQKESGVADIEVSLVDSHANLKILSNKQPGQLLKMVLGLQTLRLCILHLNVTTTLDNMVLYSLSVKVEEGCQLSTVDEIADAVNQLLRRIQEEACFS</sequence>
<dbReference type="EMBL" id="JAAIUW010000005">
    <property type="protein sequence ID" value="KAF7829969.1"/>
    <property type="molecule type" value="Genomic_DNA"/>
</dbReference>
<dbReference type="SMART" id="SM00353">
    <property type="entry name" value="HLH"/>
    <property type="match status" value="1"/>
</dbReference>
<keyword evidence="2" id="KW-0805">Transcription regulation</keyword>
<evidence type="ECO:0000256" key="2">
    <source>
        <dbReference type="ARBA" id="ARBA00023015"/>
    </source>
</evidence>
<dbReference type="GO" id="GO:0000978">
    <property type="term" value="F:RNA polymerase II cis-regulatory region sequence-specific DNA binding"/>
    <property type="evidence" value="ECO:0007669"/>
    <property type="project" value="TreeGrafter"/>
</dbReference>
<keyword evidence="5" id="KW-0539">Nucleus</keyword>
<evidence type="ECO:0000256" key="3">
    <source>
        <dbReference type="ARBA" id="ARBA00023125"/>
    </source>
</evidence>
<accession>A0A834WSJ3</accession>
<dbReference type="PROSITE" id="PS50888">
    <property type="entry name" value="BHLH"/>
    <property type="match status" value="1"/>
</dbReference>
<evidence type="ECO:0000259" key="7">
    <source>
        <dbReference type="PROSITE" id="PS50888"/>
    </source>
</evidence>
<feature type="domain" description="BHLH" evidence="7">
    <location>
        <begin position="126"/>
        <end position="174"/>
    </location>
</feature>
<dbReference type="GO" id="GO:0046983">
    <property type="term" value="F:protein dimerization activity"/>
    <property type="evidence" value="ECO:0007669"/>
    <property type="project" value="InterPro"/>
</dbReference>
<evidence type="ECO:0000256" key="1">
    <source>
        <dbReference type="ARBA" id="ARBA00004123"/>
    </source>
</evidence>
<organism evidence="8 9">
    <name type="scientific">Senna tora</name>
    <dbReference type="NCBI Taxonomy" id="362788"/>
    <lineage>
        <taxon>Eukaryota</taxon>
        <taxon>Viridiplantae</taxon>
        <taxon>Streptophyta</taxon>
        <taxon>Embryophyta</taxon>
        <taxon>Tracheophyta</taxon>
        <taxon>Spermatophyta</taxon>
        <taxon>Magnoliopsida</taxon>
        <taxon>eudicotyledons</taxon>
        <taxon>Gunneridae</taxon>
        <taxon>Pentapetalae</taxon>
        <taxon>rosids</taxon>
        <taxon>fabids</taxon>
        <taxon>Fabales</taxon>
        <taxon>Fabaceae</taxon>
        <taxon>Caesalpinioideae</taxon>
        <taxon>Cassia clade</taxon>
        <taxon>Senna</taxon>
    </lineage>
</organism>
<evidence type="ECO:0000313" key="9">
    <source>
        <dbReference type="Proteomes" id="UP000634136"/>
    </source>
</evidence>
<dbReference type="Gene3D" id="4.10.280.10">
    <property type="entry name" value="Helix-loop-helix DNA-binding domain"/>
    <property type="match status" value="1"/>
</dbReference>
<keyword evidence="9" id="KW-1185">Reference proteome</keyword>
<feature type="compositionally biased region" description="Basic residues" evidence="6">
    <location>
        <begin position="108"/>
        <end position="118"/>
    </location>
</feature>
<dbReference type="Pfam" id="PF00010">
    <property type="entry name" value="HLH"/>
    <property type="match status" value="1"/>
</dbReference>
<dbReference type="Proteomes" id="UP000634136">
    <property type="component" value="Unassembled WGS sequence"/>
</dbReference>
<dbReference type="AlphaFoldDB" id="A0A834WSJ3"/>
<dbReference type="GO" id="GO:0005634">
    <property type="term" value="C:nucleus"/>
    <property type="evidence" value="ECO:0007669"/>
    <property type="project" value="UniProtKB-SubCell"/>
</dbReference>
<comment type="subcellular location">
    <subcellularLocation>
        <location evidence="1">Nucleus</location>
    </subcellularLocation>
</comment>
<evidence type="ECO:0000313" key="8">
    <source>
        <dbReference type="EMBL" id="KAF7829969.1"/>
    </source>
</evidence>
<evidence type="ECO:0000256" key="5">
    <source>
        <dbReference type="ARBA" id="ARBA00023242"/>
    </source>
</evidence>
<dbReference type="InterPro" id="IPR011598">
    <property type="entry name" value="bHLH_dom"/>
</dbReference>
<dbReference type="PANTHER" id="PTHR11969:SF82">
    <property type="entry name" value="TRANSCRIPTION FACTOR BHLH96"/>
    <property type="match status" value="1"/>
</dbReference>
<proteinExistence type="predicted"/>
<evidence type="ECO:0000256" key="4">
    <source>
        <dbReference type="ARBA" id="ARBA00023163"/>
    </source>
</evidence>
<dbReference type="SUPFAM" id="SSF47459">
    <property type="entry name" value="HLH, helix-loop-helix DNA-binding domain"/>
    <property type="match status" value="1"/>
</dbReference>
<dbReference type="PANTHER" id="PTHR11969">
    <property type="entry name" value="MAX DIMERIZATION, MAD"/>
    <property type="match status" value="1"/>
</dbReference>
<comment type="caution">
    <text evidence="8">The sequence shown here is derived from an EMBL/GenBank/DDBJ whole genome shotgun (WGS) entry which is preliminary data.</text>
</comment>
<reference evidence="8" key="1">
    <citation type="submission" date="2020-09" db="EMBL/GenBank/DDBJ databases">
        <title>Genome-Enabled Discovery of Anthraquinone Biosynthesis in Senna tora.</title>
        <authorList>
            <person name="Kang S.-H."/>
            <person name="Pandey R.P."/>
            <person name="Lee C.-M."/>
            <person name="Sim J.-S."/>
            <person name="Jeong J.-T."/>
            <person name="Choi B.-S."/>
            <person name="Jung M."/>
            <person name="Ginzburg D."/>
            <person name="Zhao K."/>
            <person name="Won S.Y."/>
            <person name="Oh T.-J."/>
            <person name="Yu Y."/>
            <person name="Kim N.-H."/>
            <person name="Lee O.R."/>
            <person name="Lee T.-H."/>
            <person name="Bashyal P."/>
            <person name="Kim T.-S."/>
            <person name="Lee W.-H."/>
            <person name="Kawkins C."/>
            <person name="Kim C.-K."/>
            <person name="Kim J.S."/>
            <person name="Ahn B.O."/>
            <person name="Rhee S.Y."/>
            <person name="Sohng J.K."/>
        </authorList>
    </citation>
    <scope>NUCLEOTIDE SEQUENCE</scope>
    <source>
        <tissue evidence="8">Leaf</tissue>
    </source>
</reference>
<dbReference type="GO" id="GO:0000981">
    <property type="term" value="F:DNA-binding transcription factor activity, RNA polymerase II-specific"/>
    <property type="evidence" value="ECO:0007669"/>
    <property type="project" value="TreeGrafter"/>
</dbReference>
<feature type="region of interest" description="Disordered" evidence="6">
    <location>
        <begin position="95"/>
        <end position="124"/>
    </location>
</feature>
<keyword evidence="3" id="KW-0238">DNA-binding</keyword>
<dbReference type="OrthoDB" id="684567at2759"/>
<gene>
    <name evidence="8" type="ORF">G2W53_012302</name>
</gene>